<feature type="region of interest" description="Disordered" evidence="6">
    <location>
        <begin position="110"/>
        <end position="133"/>
    </location>
</feature>
<organism evidence="8 9">
    <name type="scientific">Rousettus aegyptiacus</name>
    <name type="common">Egyptian fruit bat</name>
    <name type="synonym">Pteropus aegyptiacus</name>
    <dbReference type="NCBI Taxonomy" id="9407"/>
    <lineage>
        <taxon>Eukaryota</taxon>
        <taxon>Metazoa</taxon>
        <taxon>Chordata</taxon>
        <taxon>Craniata</taxon>
        <taxon>Vertebrata</taxon>
        <taxon>Euteleostomi</taxon>
        <taxon>Mammalia</taxon>
        <taxon>Eutheria</taxon>
        <taxon>Laurasiatheria</taxon>
        <taxon>Chiroptera</taxon>
        <taxon>Yinpterochiroptera</taxon>
        <taxon>Pteropodoidea</taxon>
        <taxon>Pteropodidae</taxon>
        <taxon>Rousettinae</taxon>
        <taxon>Rousettus</taxon>
    </lineage>
</organism>
<keyword evidence="5" id="KW-0206">Cytoskeleton</keyword>
<evidence type="ECO:0000256" key="1">
    <source>
        <dbReference type="ARBA" id="ARBA00004245"/>
    </source>
</evidence>
<feature type="domain" description="Cytoskeleton-associated protein 2 C-terminal" evidence="7">
    <location>
        <begin position="446"/>
        <end position="616"/>
    </location>
</feature>
<feature type="domain" description="Cytoskeleton-associated protein 2 C-terminal" evidence="7">
    <location>
        <begin position="667"/>
        <end position="721"/>
    </location>
</feature>
<evidence type="ECO:0000313" key="8">
    <source>
        <dbReference type="EMBL" id="KAF6446280.1"/>
    </source>
</evidence>
<feature type="compositionally biased region" description="Basic and acidic residues" evidence="6">
    <location>
        <begin position="395"/>
        <end position="407"/>
    </location>
</feature>
<evidence type="ECO:0000256" key="3">
    <source>
        <dbReference type="ARBA" id="ARBA00022490"/>
    </source>
</evidence>
<accession>A0A7J8FF76</accession>
<dbReference type="PANTHER" id="PTHR47078:SF1">
    <property type="entry name" value="CYTOSKELETON-ASSOCIATED PROTEIN 2-LIKE"/>
    <property type="match status" value="1"/>
</dbReference>
<comment type="subcellular location">
    <subcellularLocation>
        <location evidence="1">Cytoplasm</location>
        <location evidence="1">Cytoskeleton</location>
    </subcellularLocation>
</comment>
<evidence type="ECO:0000256" key="2">
    <source>
        <dbReference type="ARBA" id="ARBA00009468"/>
    </source>
</evidence>
<evidence type="ECO:0000256" key="4">
    <source>
        <dbReference type="ARBA" id="ARBA00022553"/>
    </source>
</evidence>
<dbReference type="EMBL" id="JACASE010000007">
    <property type="protein sequence ID" value="KAF6446280.1"/>
    <property type="molecule type" value="Genomic_DNA"/>
</dbReference>
<dbReference type="InterPro" id="IPR052855">
    <property type="entry name" value="CKAP2-like"/>
</dbReference>
<comment type="similarity">
    <text evidence="2">Belongs to the CKAP2 family.</text>
</comment>
<feature type="compositionally biased region" description="Polar residues" evidence="6">
    <location>
        <begin position="363"/>
        <end position="386"/>
    </location>
</feature>
<proteinExistence type="inferred from homology"/>
<keyword evidence="4" id="KW-0597">Phosphoprotein</keyword>
<gene>
    <name evidence="8" type="ORF">HJG63_002916</name>
</gene>
<evidence type="ECO:0000259" key="7">
    <source>
        <dbReference type="Pfam" id="PF15297"/>
    </source>
</evidence>
<protein>
    <submittedName>
        <fullName evidence="8">Cytoskeleton associated protein 2 like</fullName>
    </submittedName>
</protein>
<sequence>MVRQGLAAAAEERQRKLQEYLAAKGKLKCQGSKPYLKAKNCSNPSLSKSTVRPKKDVTNHIALPVKAARPISIRLQPRVANVPGSQKPDLKPPKLLGERPALGYVSCNANCRPSSRSKQQHKARPPTEQQSRETVRLLDTQGLEAAAQQVTGPGTATCADSMDSTCRRGRYSKSFLEDANKENLPHVLLGSKGKPQPSLWAGSKPDASLHSKTKSSGALPTSGRRSPTHAALEGRAKVKSVGVTPASTLAGKLQQLPKGTGGSAPETISSHFVQTLGTQASKEPGAKDRKVNKGKREGLGGAKLQSRAVTKQKAEQTRSRACPTLLQGGPDSRHPNIKQDWKPIQPCPGRQVSCMQQRTKAISQRPQLALGSSASVTTRTPNTRANGPNGHKHSSCQEKARTLDSKLKGALPQNNFLNKTAPQTQTGGTAINGRGVPDGSQTNAGVKKTTAGDRRKQLEEWQKSKGKVYKRPPMELRTKRRVVEQMNMSFWKSMETEREAQCELSSRISSTLAECLRLIEQGVLPDEVFTILSSIPEAEKFAKFWICKAKFLASKGTFDVVGLYEEAVRHGATPIQDLREAILHILQDPSRTTDGITSNSSVAETNRSSVEDLAQEVECGKSCLPPKEMGQVPATPHMTKAGQDSLPGIKLQVAPLPRTNGRPEGQGLKLITPVRRSARIERAVSRYPEMLQDHDLVVGSLDELLGVEETEYFVFRRNEALPVTLGFQVLES</sequence>
<feature type="region of interest" description="Disordered" evidence="6">
    <location>
        <begin position="278"/>
        <end position="337"/>
    </location>
</feature>
<evidence type="ECO:0000313" key="9">
    <source>
        <dbReference type="Proteomes" id="UP000593571"/>
    </source>
</evidence>
<dbReference type="AlphaFoldDB" id="A0A7J8FF76"/>
<dbReference type="PANTHER" id="PTHR47078">
    <property type="entry name" value="CYTOSKELETON-ASSOCIATED PROTEIN 2-LIKE"/>
    <property type="match status" value="1"/>
</dbReference>
<name>A0A7J8FF76_ROUAE</name>
<dbReference type="InterPro" id="IPR029197">
    <property type="entry name" value="CKAP2_C"/>
</dbReference>
<feature type="region of interest" description="Disordered" evidence="6">
    <location>
        <begin position="363"/>
        <end position="457"/>
    </location>
</feature>
<dbReference type="GO" id="GO:0005813">
    <property type="term" value="C:centrosome"/>
    <property type="evidence" value="ECO:0007669"/>
    <property type="project" value="TreeGrafter"/>
</dbReference>
<feature type="compositionally biased region" description="Polar residues" evidence="6">
    <location>
        <begin position="412"/>
        <end position="429"/>
    </location>
</feature>
<feature type="region of interest" description="Disordered" evidence="6">
    <location>
        <begin position="186"/>
        <end position="243"/>
    </location>
</feature>
<comment type="caution">
    <text evidence="8">The sequence shown here is derived from an EMBL/GenBank/DDBJ whole genome shotgun (WGS) entry which is preliminary data.</text>
</comment>
<evidence type="ECO:0000256" key="5">
    <source>
        <dbReference type="ARBA" id="ARBA00023212"/>
    </source>
</evidence>
<evidence type="ECO:0000256" key="6">
    <source>
        <dbReference type="SAM" id="MobiDB-lite"/>
    </source>
</evidence>
<keyword evidence="9" id="KW-1185">Reference proteome</keyword>
<keyword evidence="3" id="KW-0963">Cytoplasm</keyword>
<feature type="compositionally biased region" description="Basic and acidic residues" evidence="6">
    <location>
        <begin position="284"/>
        <end position="298"/>
    </location>
</feature>
<reference evidence="8 9" key="1">
    <citation type="journal article" date="2020" name="Nature">
        <title>Six reference-quality genomes reveal evolution of bat adaptations.</title>
        <authorList>
            <person name="Jebb D."/>
            <person name="Huang Z."/>
            <person name="Pippel M."/>
            <person name="Hughes G.M."/>
            <person name="Lavrichenko K."/>
            <person name="Devanna P."/>
            <person name="Winkler S."/>
            <person name="Jermiin L.S."/>
            <person name="Skirmuntt E.C."/>
            <person name="Katzourakis A."/>
            <person name="Burkitt-Gray L."/>
            <person name="Ray D.A."/>
            <person name="Sullivan K.A.M."/>
            <person name="Roscito J.G."/>
            <person name="Kirilenko B.M."/>
            <person name="Davalos L.M."/>
            <person name="Corthals A.P."/>
            <person name="Power M.L."/>
            <person name="Jones G."/>
            <person name="Ransome R.D."/>
            <person name="Dechmann D.K.N."/>
            <person name="Locatelli A.G."/>
            <person name="Puechmaille S.J."/>
            <person name="Fedrigo O."/>
            <person name="Jarvis E.D."/>
            <person name="Hiller M."/>
            <person name="Vernes S.C."/>
            <person name="Myers E.W."/>
            <person name="Teeling E.C."/>
        </authorList>
    </citation>
    <scope>NUCLEOTIDE SEQUENCE [LARGE SCALE GENOMIC DNA]</scope>
    <source>
        <strain evidence="8">MRouAeg1</strain>
        <tissue evidence="8">Muscle</tissue>
    </source>
</reference>
<dbReference type="GO" id="GO:0005829">
    <property type="term" value="C:cytosol"/>
    <property type="evidence" value="ECO:0007669"/>
    <property type="project" value="TreeGrafter"/>
</dbReference>
<dbReference type="Proteomes" id="UP000593571">
    <property type="component" value="Unassembled WGS sequence"/>
</dbReference>
<feature type="compositionally biased region" description="Polar residues" evidence="6">
    <location>
        <begin position="214"/>
        <end position="225"/>
    </location>
</feature>
<dbReference type="Pfam" id="PF15297">
    <property type="entry name" value="CKAP2_C"/>
    <property type="match status" value="2"/>
</dbReference>
<dbReference type="GO" id="GO:0072686">
    <property type="term" value="C:mitotic spindle"/>
    <property type="evidence" value="ECO:0007669"/>
    <property type="project" value="TreeGrafter"/>
</dbReference>